<dbReference type="EMBL" id="LR796472">
    <property type="protein sequence ID" value="CAB4146785.1"/>
    <property type="molecule type" value="Genomic_DNA"/>
</dbReference>
<protein>
    <submittedName>
        <fullName evidence="1">Major capsid protein</fullName>
    </submittedName>
</protein>
<name>A0A6J5MI72_9CAUD</name>
<evidence type="ECO:0000313" key="1">
    <source>
        <dbReference type="EMBL" id="CAB4146785.1"/>
    </source>
</evidence>
<dbReference type="InterPro" id="IPR048813">
    <property type="entry name" value="GP7-like"/>
</dbReference>
<accession>A0A6J5MI72</accession>
<gene>
    <name evidence="1" type="ORF">UFOVP496_21</name>
</gene>
<organism evidence="1">
    <name type="scientific">uncultured Caudovirales phage</name>
    <dbReference type="NCBI Taxonomy" id="2100421"/>
    <lineage>
        <taxon>Viruses</taxon>
        <taxon>Duplodnaviria</taxon>
        <taxon>Heunggongvirae</taxon>
        <taxon>Uroviricota</taxon>
        <taxon>Caudoviricetes</taxon>
        <taxon>Peduoviridae</taxon>
        <taxon>Maltschvirus</taxon>
        <taxon>Maltschvirus maltsch</taxon>
    </lineage>
</organism>
<dbReference type="Pfam" id="PF20911">
    <property type="entry name" value="GP7"/>
    <property type="match status" value="1"/>
</dbReference>
<dbReference type="NCBIfam" id="NF045672">
    <property type="entry name" value="MCP_gp7_epsi_15"/>
    <property type="match status" value="1"/>
</dbReference>
<sequence>MAVALSTNNLTLADWAKRCDPDGRIPIVAELLSQSNEILEDAVFKEGNLPTGERVVIRTGLPTVYWRALNQGIPSSKSTTAQVDEACGILEARSEVDKDLAMLNGNTAQFRLSEDTAFLEAMNQTQANTMFYGNPATDAKQFLGLATRYSALTGAGNSQNVLSAGGSTPTSQTSVYLCVWGDNTVYCPFPKGSKAGLIHEDLGEQTVYNSDGTRLQAYATRYQWKNGLVVKDWRYVVRICNIEPSLLLAQSGGQASTASTALIKLMARALYRVPNMSMGKACFYMNRTVHSGLSIMALDKSQYVLKVNEGLSQFGMPYSWLSFLGVPLRRVDAILNTEAVVS</sequence>
<reference evidence="1" key="1">
    <citation type="submission" date="2020-04" db="EMBL/GenBank/DDBJ databases">
        <authorList>
            <person name="Chiriac C."/>
            <person name="Salcher M."/>
            <person name="Ghai R."/>
            <person name="Kavagutti S V."/>
        </authorList>
    </citation>
    <scope>NUCLEOTIDE SEQUENCE</scope>
</reference>
<proteinExistence type="predicted"/>